<dbReference type="GO" id="GO:0006004">
    <property type="term" value="P:fucose metabolic process"/>
    <property type="evidence" value="ECO:0007669"/>
    <property type="project" value="TreeGrafter"/>
</dbReference>
<dbReference type="RefSeq" id="WP_075709477.1">
    <property type="nucleotide sequence ID" value="NZ_MJMJ01000023.1"/>
</dbReference>
<dbReference type="GO" id="GO:0042806">
    <property type="term" value="F:fucose binding"/>
    <property type="evidence" value="ECO:0007669"/>
    <property type="project" value="TreeGrafter"/>
</dbReference>
<protein>
    <submittedName>
        <fullName evidence="4">Uncharacterized protein</fullName>
    </submittedName>
</protein>
<accession>A0A1Q9HF17</accession>
<name>A0A1Q9HF17_9VIBR</name>
<evidence type="ECO:0000313" key="4">
    <source>
        <dbReference type="EMBL" id="OLQ88306.1"/>
    </source>
</evidence>
<comment type="catalytic activity">
    <reaction evidence="3">
        <text>alpha-L-fucose = beta-L-fucose</text>
        <dbReference type="Rhea" id="RHEA:25580"/>
        <dbReference type="ChEBI" id="CHEBI:42548"/>
        <dbReference type="ChEBI" id="CHEBI:42589"/>
        <dbReference type="EC" id="5.1.3.29"/>
    </reaction>
</comment>
<dbReference type="InterPro" id="IPR007721">
    <property type="entry name" value="RbsD_FucU"/>
</dbReference>
<dbReference type="GO" id="GO:0036373">
    <property type="term" value="F:L-fucose mutarotase activity"/>
    <property type="evidence" value="ECO:0007669"/>
    <property type="project" value="UniProtKB-EC"/>
</dbReference>
<dbReference type="PANTHER" id="PTHR31690">
    <property type="entry name" value="FUCOSE MUTAROTASE"/>
    <property type="match status" value="1"/>
</dbReference>
<comment type="catalytic activity">
    <reaction evidence="1">
        <text>beta-D-ribopyranose = beta-D-ribofuranose</text>
        <dbReference type="Rhea" id="RHEA:25432"/>
        <dbReference type="ChEBI" id="CHEBI:27476"/>
        <dbReference type="ChEBI" id="CHEBI:47002"/>
        <dbReference type="EC" id="5.4.99.62"/>
    </reaction>
</comment>
<proteinExistence type="predicted"/>
<dbReference type="OrthoDB" id="7947972at2"/>
<dbReference type="GO" id="GO:0062193">
    <property type="term" value="F:D-ribose pyranase activity"/>
    <property type="evidence" value="ECO:0007669"/>
    <property type="project" value="UniProtKB-EC"/>
</dbReference>
<dbReference type="Pfam" id="PF05025">
    <property type="entry name" value="RbsD_FucU"/>
    <property type="match status" value="1"/>
</dbReference>
<evidence type="ECO:0000256" key="2">
    <source>
        <dbReference type="ARBA" id="ARBA00023235"/>
    </source>
</evidence>
<dbReference type="Gene3D" id="3.40.1650.10">
    <property type="entry name" value="RbsD-like domain"/>
    <property type="match status" value="1"/>
</dbReference>
<comment type="caution">
    <text evidence="4">The sequence shown here is derived from an EMBL/GenBank/DDBJ whole genome shotgun (WGS) entry which is preliminary data.</text>
</comment>
<dbReference type="InterPro" id="IPR050443">
    <property type="entry name" value="RbsD/FucU_mutarotase"/>
</dbReference>
<dbReference type="STRING" id="1381081.BIY22_09075"/>
<dbReference type="EMBL" id="MJMJ01000023">
    <property type="protein sequence ID" value="OLQ88306.1"/>
    <property type="molecule type" value="Genomic_DNA"/>
</dbReference>
<sequence length="143" mass="16020">MLKHIDPLLNAELLFALQNMGHGDRLAIVDANFPAKSHAKNHFVSLTGVDASAVLASLLKHFPLDAFTEVPMWIMAEDGSEVPTEAARDFMRVKDSSEESEHQSILLDRQDFYVATRECQLVISTNDMRPYACMILQKGVIFD</sequence>
<evidence type="ECO:0000256" key="3">
    <source>
        <dbReference type="ARBA" id="ARBA00036324"/>
    </source>
</evidence>
<gene>
    <name evidence="4" type="ORF">BIY22_09075</name>
</gene>
<evidence type="ECO:0000313" key="5">
    <source>
        <dbReference type="Proteomes" id="UP000186313"/>
    </source>
</evidence>
<evidence type="ECO:0000256" key="1">
    <source>
        <dbReference type="ARBA" id="ARBA00000223"/>
    </source>
</evidence>
<organism evidence="4 5">
    <name type="scientific">Vibrio panuliri</name>
    <dbReference type="NCBI Taxonomy" id="1381081"/>
    <lineage>
        <taxon>Bacteria</taxon>
        <taxon>Pseudomonadati</taxon>
        <taxon>Pseudomonadota</taxon>
        <taxon>Gammaproteobacteria</taxon>
        <taxon>Vibrionales</taxon>
        <taxon>Vibrionaceae</taxon>
        <taxon>Vibrio</taxon>
    </lineage>
</organism>
<keyword evidence="2" id="KW-0413">Isomerase</keyword>
<dbReference type="AlphaFoldDB" id="A0A1Q9HF17"/>
<dbReference type="InterPro" id="IPR023750">
    <property type="entry name" value="RbsD-like_sf"/>
</dbReference>
<dbReference type="SUPFAM" id="SSF102546">
    <property type="entry name" value="RbsD-like"/>
    <property type="match status" value="1"/>
</dbReference>
<dbReference type="Proteomes" id="UP000186313">
    <property type="component" value="Unassembled WGS sequence"/>
</dbReference>
<dbReference type="PANTHER" id="PTHR31690:SF4">
    <property type="entry name" value="FUCOSE MUTAROTASE"/>
    <property type="match status" value="1"/>
</dbReference>
<reference evidence="4 5" key="1">
    <citation type="submission" date="2016-09" db="EMBL/GenBank/DDBJ databases">
        <title>Genomic Taxonomy of the Vibrionaceae.</title>
        <authorList>
            <person name="Gonzalez-Castillo A."/>
            <person name="Gomez-Gil B."/>
            <person name="Enciso-Ibarra K."/>
        </authorList>
    </citation>
    <scope>NUCLEOTIDE SEQUENCE [LARGE SCALE GENOMIC DNA]</scope>
    <source>
        <strain evidence="4 5">CAIM 703</strain>
    </source>
</reference>